<evidence type="ECO:0000313" key="1">
    <source>
        <dbReference type="EMBL" id="MED6237599.1"/>
    </source>
</evidence>
<sequence>CARLSIRAGGRGNGGRRVCLGTLSYFYTMNLELSHTFDHNHAVHGCADTSCGLSFAGVWQLALPMGR</sequence>
<dbReference type="Proteomes" id="UP001345963">
    <property type="component" value="Unassembled WGS sequence"/>
</dbReference>
<organism evidence="1 2">
    <name type="scientific">Ataeniobius toweri</name>
    <dbReference type="NCBI Taxonomy" id="208326"/>
    <lineage>
        <taxon>Eukaryota</taxon>
        <taxon>Metazoa</taxon>
        <taxon>Chordata</taxon>
        <taxon>Craniata</taxon>
        <taxon>Vertebrata</taxon>
        <taxon>Euteleostomi</taxon>
        <taxon>Actinopterygii</taxon>
        <taxon>Neopterygii</taxon>
        <taxon>Teleostei</taxon>
        <taxon>Neoteleostei</taxon>
        <taxon>Acanthomorphata</taxon>
        <taxon>Ovalentaria</taxon>
        <taxon>Atherinomorphae</taxon>
        <taxon>Cyprinodontiformes</taxon>
        <taxon>Goodeidae</taxon>
        <taxon>Ataeniobius</taxon>
    </lineage>
</organism>
<name>A0ABU7AIQ1_9TELE</name>
<comment type="caution">
    <text evidence="1">The sequence shown here is derived from an EMBL/GenBank/DDBJ whole genome shotgun (WGS) entry which is preliminary data.</text>
</comment>
<dbReference type="EMBL" id="JAHUTI010017191">
    <property type="protein sequence ID" value="MED6237599.1"/>
    <property type="molecule type" value="Genomic_DNA"/>
</dbReference>
<evidence type="ECO:0000313" key="2">
    <source>
        <dbReference type="Proteomes" id="UP001345963"/>
    </source>
</evidence>
<keyword evidence="2" id="KW-1185">Reference proteome</keyword>
<proteinExistence type="predicted"/>
<reference evidence="1 2" key="1">
    <citation type="submission" date="2021-07" db="EMBL/GenBank/DDBJ databases">
        <authorList>
            <person name="Palmer J.M."/>
        </authorList>
    </citation>
    <scope>NUCLEOTIDE SEQUENCE [LARGE SCALE GENOMIC DNA]</scope>
    <source>
        <strain evidence="1 2">AT_MEX2019</strain>
        <tissue evidence="1">Muscle</tissue>
    </source>
</reference>
<feature type="non-terminal residue" evidence="1">
    <location>
        <position position="1"/>
    </location>
</feature>
<accession>A0ABU7AIQ1</accession>
<protein>
    <submittedName>
        <fullName evidence="1">Uncharacterized protein</fullName>
    </submittedName>
</protein>
<gene>
    <name evidence="1" type="ORF">ATANTOWER_028904</name>
</gene>